<dbReference type="eggNOG" id="KOG1550">
    <property type="taxonomic scope" value="Eukaryota"/>
</dbReference>
<dbReference type="STRING" id="564608.C1MPZ0"/>
<feature type="compositionally biased region" description="Basic and acidic residues" evidence="1">
    <location>
        <begin position="79"/>
        <end position="96"/>
    </location>
</feature>
<organism evidence="3">
    <name type="scientific">Micromonas pusilla (strain CCMP1545)</name>
    <name type="common">Picoplanktonic green alga</name>
    <dbReference type="NCBI Taxonomy" id="564608"/>
    <lineage>
        <taxon>Eukaryota</taxon>
        <taxon>Viridiplantae</taxon>
        <taxon>Chlorophyta</taxon>
        <taxon>Mamiellophyceae</taxon>
        <taxon>Mamiellales</taxon>
        <taxon>Mamiellaceae</taxon>
        <taxon>Micromonas</taxon>
    </lineage>
</organism>
<dbReference type="Proteomes" id="UP000001876">
    <property type="component" value="Unassembled WGS sequence"/>
</dbReference>
<dbReference type="KEGG" id="mpp:MICPUCDRAFT_39219"/>
<gene>
    <name evidence="2" type="ORF">MICPUCDRAFT_39219</name>
</gene>
<dbReference type="EMBL" id="GG663738">
    <property type="protein sequence ID" value="EEH57984.1"/>
    <property type="molecule type" value="Genomic_DNA"/>
</dbReference>
<reference evidence="2 3" key="1">
    <citation type="journal article" date="2009" name="Science">
        <title>Green evolution and dynamic adaptations revealed by genomes of the marine picoeukaryotes Micromonas.</title>
        <authorList>
            <person name="Worden A.Z."/>
            <person name="Lee J.H."/>
            <person name="Mock T."/>
            <person name="Rouze P."/>
            <person name="Simmons M.P."/>
            <person name="Aerts A.L."/>
            <person name="Allen A.E."/>
            <person name="Cuvelier M.L."/>
            <person name="Derelle E."/>
            <person name="Everett M.V."/>
            <person name="Foulon E."/>
            <person name="Grimwood J."/>
            <person name="Gundlach H."/>
            <person name="Henrissat B."/>
            <person name="Napoli C."/>
            <person name="McDonald S.M."/>
            <person name="Parker M.S."/>
            <person name="Rombauts S."/>
            <person name="Salamov A."/>
            <person name="Von Dassow P."/>
            <person name="Badger J.H."/>
            <person name="Coutinho P.M."/>
            <person name="Demir E."/>
            <person name="Dubchak I."/>
            <person name="Gentemann C."/>
            <person name="Eikrem W."/>
            <person name="Gready J.E."/>
            <person name="John U."/>
            <person name="Lanier W."/>
            <person name="Lindquist E.A."/>
            <person name="Lucas S."/>
            <person name="Mayer K.F."/>
            <person name="Moreau H."/>
            <person name="Not F."/>
            <person name="Otillar R."/>
            <person name="Panaud O."/>
            <person name="Pangilinan J."/>
            <person name="Paulsen I."/>
            <person name="Piegu B."/>
            <person name="Poliakov A."/>
            <person name="Robbens S."/>
            <person name="Schmutz J."/>
            <person name="Toulza E."/>
            <person name="Wyss T."/>
            <person name="Zelensky A."/>
            <person name="Zhou K."/>
            <person name="Armbrust E.V."/>
            <person name="Bhattacharya D."/>
            <person name="Goodenough U.W."/>
            <person name="Van de Peer Y."/>
            <person name="Grigoriev I.V."/>
        </authorList>
    </citation>
    <scope>NUCLEOTIDE SEQUENCE [LARGE SCALE GENOMIC DNA]</scope>
    <source>
        <strain evidence="2 3">CCMP1545</strain>
    </source>
</reference>
<dbReference type="AlphaFoldDB" id="C1MPZ0"/>
<protein>
    <submittedName>
        <fullName evidence="2">Predicted protein</fullName>
    </submittedName>
</protein>
<keyword evidence="3" id="KW-1185">Reference proteome</keyword>
<evidence type="ECO:0000256" key="1">
    <source>
        <dbReference type="SAM" id="MobiDB-lite"/>
    </source>
</evidence>
<feature type="compositionally biased region" description="Low complexity" evidence="1">
    <location>
        <begin position="100"/>
        <end position="110"/>
    </location>
</feature>
<feature type="compositionally biased region" description="Low complexity" evidence="1">
    <location>
        <begin position="33"/>
        <end position="49"/>
    </location>
</feature>
<dbReference type="PANTHER" id="PTHR43628:SF1">
    <property type="entry name" value="CHITIN SYNTHASE REGULATORY FACTOR 2-RELATED"/>
    <property type="match status" value="1"/>
</dbReference>
<dbReference type="InterPro" id="IPR006597">
    <property type="entry name" value="Sel1-like"/>
</dbReference>
<dbReference type="GeneID" id="9683471"/>
<dbReference type="Gene3D" id="1.25.40.10">
    <property type="entry name" value="Tetratricopeptide repeat domain"/>
    <property type="match status" value="2"/>
</dbReference>
<dbReference type="SUPFAM" id="SSF81901">
    <property type="entry name" value="HCP-like"/>
    <property type="match status" value="1"/>
</dbReference>
<feature type="region of interest" description="Disordered" evidence="1">
    <location>
        <begin position="1"/>
        <end position="111"/>
    </location>
</feature>
<accession>C1MPZ0</accession>
<sequence>MSFDETTEITEIPNAPRELREETTREAVVARDAGTTTAELEATTAKRAKLATEPEATKTTPESEPEAEPEPAPPPPHTSSEEKRARELQEREDAAKKTNAAAPAPAPAAASGAFVPSETFAGARPGYVFKQGPDGVGYYVDELGDEGGNVIEHVDDFVLGLFDAVVWIPREEAEFAPSKKFAGAKRGYAFKRGPRGLGYYKDRPLTATSGSLDASRPALQADGTIACAIFAHLQDPKDRVALAAVSRVFRDAEKSDASLPGGSAAAVFKLSFDFVGAYRRRRRLDHHELIDTETDMDLVKALYWMRKAADLENADAMYSLGKCYDDGHGVEEDETKANEWYERAVARYRVLAESERDSEASEAMCHLGYLYARGEGVDQDQTKMIEWLERASEFGHAIASYILGQTFEGKKEYEKAEHYFLKSAEEGCSAAMLKFGIAYLNVVRGGGGGSKMLTEAFKWIERGADPALADSAMGLCWLAYCYNYGIGVEKNAPKAVELYIQALELDEDILWDDPADLGSESQRVQWNLGQIYEHGKPGVAVNKTEALKWYRAAVDFGDSDARDDVERLESELQGA</sequence>
<proteinExistence type="predicted"/>
<dbReference type="Pfam" id="PF08238">
    <property type="entry name" value="Sel1"/>
    <property type="match status" value="6"/>
</dbReference>
<dbReference type="SMART" id="SM00671">
    <property type="entry name" value="SEL1"/>
    <property type="match status" value="5"/>
</dbReference>
<name>C1MPZ0_MICPC</name>
<evidence type="ECO:0000313" key="3">
    <source>
        <dbReference type="Proteomes" id="UP000001876"/>
    </source>
</evidence>
<feature type="compositionally biased region" description="Basic and acidic residues" evidence="1">
    <location>
        <begin position="17"/>
        <end position="29"/>
    </location>
</feature>
<dbReference type="InterPro" id="IPR052945">
    <property type="entry name" value="Mitotic_Regulator"/>
</dbReference>
<evidence type="ECO:0000313" key="2">
    <source>
        <dbReference type="EMBL" id="EEH57984.1"/>
    </source>
</evidence>
<dbReference type="PANTHER" id="PTHR43628">
    <property type="entry name" value="ACTIVATOR OF C KINASE PROTEIN 1-RELATED"/>
    <property type="match status" value="1"/>
</dbReference>
<dbReference type="InterPro" id="IPR011990">
    <property type="entry name" value="TPR-like_helical_dom_sf"/>
</dbReference>
<dbReference type="RefSeq" id="XP_003058033.1">
    <property type="nucleotide sequence ID" value="XM_003057987.1"/>
</dbReference>
<dbReference type="OrthoDB" id="42462at2759"/>